<feature type="region of interest" description="Disordered" evidence="1">
    <location>
        <begin position="80"/>
        <end position="107"/>
    </location>
</feature>
<dbReference type="GeneID" id="37060768"/>
<proteinExistence type="predicted"/>
<evidence type="ECO:0000313" key="3">
    <source>
        <dbReference type="Proteomes" id="UP000247233"/>
    </source>
</evidence>
<dbReference type="Proteomes" id="UP000247233">
    <property type="component" value="Unassembled WGS sequence"/>
</dbReference>
<name>A0A317WP01_9EURO</name>
<reference evidence="2 3" key="1">
    <citation type="submission" date="2016-12" db="EMBL/GenBank/DDBJ databases">
        <title>The genomes of Aspergillus section Nigri reveals drivers in fungal speciation.</title>
        <authorList>
            <consortium name="DOE Joint Genome Institute"/>
            <person name="Vesth T.C."/>
            <person name="Nybo J."/>
            <person name="Theobald S."/>
            <person name="Brandl J."/>
            <person name="Frisvad J.C."/>
            <person name="Nielsen K.F."/>
            <person name="Lyhne E.K."/>
            <person name="Kogle M.E."/>
            <person name="Kuo A."/>
            <person name="Riley R."/>
            <person name="Clum A."/>
            <person name="Nolan M."/>
            <person name="Lipzen A."/>
            <person name="Salamov A."/>
            <person name="Henrissat B."/>
            <person name="Wiebenga A."/>
            <person name="De Vries R.P."/>
            <person name="Grigoriev I.V."/>
            <person name="Mortensen U.H."/>
            <person name="Andersen M.R."/>
            <person name="Baker S.E."/>
        </authorList>
    </citation>
    <scope>NUCLEOTIDE SEQUENCE [LARGE SCALE GENOMIC DNA]</scope>
    <source>
        <strain evidence="2 3">CBS 117.55</strain>
    </source>
</reference>
<evidence type="ECO:0000256" key="1">
    <source>
        <dbReference type="SAM" id="MobiDB-lite"/>
    </source>
</evidence>
<dbReference type="RefSeq" id="XP_025401324.1">
    <property type="nucleotide sequence ID" value="XM_025538531.1"/>
</dbReference>
<protein>
    <submittedName>
        <fullName evidence="2">Uncharacterized protein</fullName>
    </submittedName>
</protein>
<comment type="caution">
    <text evidence="2">The sequence shown here is derived from an EMBL/GenBank/DDBJ whole genome shotgun (WGS) entry which is preliminary data.</text>
</comment>
<organism evidence="2 3">
    <name type="scientific">Aspergillus heteromorphus CBS 117.55</name>
    <dbReference type="NCBI Taxonomy" id="1448321"/>
    <lineage>
        <taxon>Eukaryota</taxon>
        <taxon>Fungi</taxon>
        <taxon>Dikarya</taxon>
        <taxon>Ascomycota</taxon>
        <taxon>Pezizomycotina</taxon>
        <taxon>Eurotiomycetes</taxon>
        <taxon>Eurotiomycetidae</taxon>
        <taxon>Eurotiales</taxon>
        <taxon>Aspergillaceae</taxon>
        <taxon>Aspergillus</taxon>
        <taxon>Aspergillus subgen. Circumdati</taxon>
    </lineage>
</organism>
<dbReference type="VEuPathDB" id="FungiDB:BO70DRAFT_194487"/>
<evidence type="ECO:0000313" key="2">
    <source>
        <dbReference type="EMBL" id="PWY87441.1"/>
    </source>
</evidence>
<keyword evidence="3" id="KW-1185">Reference proteome</keyword>
<sequence length="153" mass="17478">MMISPFSRLEYPGKTQAFGSYRQAHLHLGPSIIMPPRRWTIQIIAKIKYPQLRGRYHDPRSSRDKKAAWKMIQLGRSDREEIEGEEAVKEKSSAKRGSHHHALNQTGRPPPPSLFFLLTERCSATVIILLVSYASKRSTRLGFPTHCQGYLGH</sequence>
<dbReference type="EMBL" id="MSFL01000006">
    <property type="protein sequence ID" value="PWY87441.1"/>
    <property type="molecule type" value="Genomic_DNA"/>
</dbReference>
<gene>
    <name evidence="2" type="ORF">BO70DRAFT_194487</name>
</gene>
<accession>A0A317WP01</accession>
<dbReference type="AlphaFoldDB" id="A0A317WP01"/>